<evidence type="ECO:0000256" key="1">
    <source>
        <dbReference type="SAM" id="MobiDB-lite"/>
    </source>
</evidence>
<comment type="caution">
    <text evidence="2">The sequence shown here is derived from an EMBL/GenBank/DDBJ whole genome shotgun (WGS) entry which is preliminary data.</text>
</comment>
<name>A0A392PA81_9FABA</name>
<evidence type="ECO:0000313" key="2">
    <source>
        <dbReference type="EMBL" id="MCI08642.1"/>
    </source>
</evidence>
<organism evidence="2 3">
    <name type="scientific">Trifolium medium</name>
    <dbReference type="NCBI Taxonomy" id="97028"/>
    <lineage>
        <taxon>Eukaryota</taxon>
        <taxon>Viridiplantae</taxon>
        <taxon>Streptophyta</taxon>
        <taxon>Embryophyta</taxon>
        <taxon>Tracheophyta</taxon>
        <taxon>Spermatophyta</taxon>
        <taxon>Magnoliopsida</taxon>
        <taxon>eudicotyledons</taxon>
        <taxon>Gunneridae</taxon>
        <taxon>Pentapetalae</taxon>
        <taxon>rosids</taxon>
        <taxon>fabids</taxon>
        <taxon>Fabales</taxon>
        <taxon>Fabaceae</taxon>
        <taxon>Papilionoideae</taxon>
        <taxon>50 kb inversion clade</taxon>
        <taxon>NPAAA clade</taxon>
        <taxon>Hologalegina</taxon>
        <taxon>IRL clade</taxon>
        <taxon>Trifolieae</taxon>
        <taxon>Trifolium</taxon>
    </lineage>
</organism>
<proteinExistence type="predicted"/>
<sequence>NKVQSSSSSALLLHSTDFHGPDLRRHPLRRRKTFCGSIAVGASPDLPNHYSDFNSKGERWSWT</sequence>
<feature type="non-terminal residue" evidence="2">
    <location>
        <position position="1"/>
    </location>
</feature>
<dbReference type="EMBL" id="LXQA010069724">
    <property type="protein sequence ID" value="MCI08642.1"/>
    <property type="molecule type" value="Genomic_DNA"/>
</dbReference>
<accession>A0A392PA81</accession>
<feature type="region of interest" description="Disordered" evidence="1">
    <location>
        <begin position="42"/>
        <end position="63"/>
    </location>
</feature>
<keyword evidence="3" id="KW-1185">Reference proteome</keyword>
<dbReference type="Proteomes" id="UP000265520">
    <property type="component" value="Unassembled WGS sequence"/>
</dbReference>
<reference evidence="2 3" key="1">
    <citation type="journal article" date="2018" name="Front. Plant Sci.">
        <title>Red Clover (Trifolium pratense) and Zigzag Clover (T. medium) - A Picture of Genomic Similarities and Differences.</title>
        <authorList>
            <person name="Dluhosova J."/>
            <person name="Istvanek J."/>
            <person name="Nedelnik J."/>
            <person name="Repkova J."/>
        </authorList>
    </citation>
    <scope>NUCLEOTIDE SEQUENCE [LARGE SCALE GENOMIC DNA]</scope>
    <source>
        <strain evidence="3">cv. 10/8</strain>
        <tissue evidence="2">Leaf</tissue>
    </source>
</reference>
<protein>
    <submittedName>
        <fullName evidence="2">Uncharacterized protein</fullName>
    </submittedName>
</protein>
<evidence type="ECO:0000313" key="3">
    <source>
        <dbReference type="Proteomes" id="UP000265520"/>
    </source>
</evidence>
<dbReference type="AlphaFoldDB" id="A0A392PA81"/>